<accession>F9GCW5</accession>
<dbReference type="AlphaFoldDB" id="F9GCW5"/>
<protein>
    <submittedName>
        <fullName evidence="1">Uncharacterized protein</fullName>
    </submittedName>
</protein>
<reference evidence="1" key="1">
    <citation type="journal article" date="2012" name="Mol. Plant Microbe Interact.">
        <title>A highly conserved effector in Fusarium oxysporum is required for full virulence on Arabidopsis.</title>
        <authorList>
            <person name="Thatcher L.F."/>
            <person name="Gardiner D.M."/>
            <person name="Kazan K."/>
            <person name="Manners J."/>
        </authorList>
    </citation>
    <scope>NUCLEOTIDE SEQUENCE [LARGE SCALE GENOMIC DNA]</scope>
    <source>
        <strain evidence="1">Fo5176</strain>
    </source>
</reference>
<dbReference type="EMBL" id="AFQF01005243">
    <property type="protein sequence ID" value="EGU72992.1"/>
    <property type="molecule type" value="Genomic_DNA"/>
</dbReference>
<evidence type="ECO:0000313" key="1">
    <source>
        <dbReference type="EMBL" id="EGU72992.1"/>
    </source>
</evidence>
<organism evidence="1">
    <name type="scientific">Fusarium oxysporum (strain Fo5176)</name>
    <name type="common">Fusarium vascular wilt</name>
    <dbReference type="NCBI Taxonomy" id="660025"/>
    <lineage>
        <taxon>Eukaryota</taxon>
        <taxon>Fungi</taxon>
        <taxon>Dikarya</taxon>
        <taxon>Ascomycota</taxon>
        <taxon>Pezizomycotina</taxon>
        <taxon>Sordariomycetes</taxon>
        <taxon>Hypocreomycetidae</taxon>
        <taxon>Hypocreales</taxon>
        <taxon>Nectriaceae</taxon>
        <taxon>Fusarium</taxon>
        <taxon>Fusarium oxysporum species complex</taxon>
    </lineage>
</organism>
<name>F9GCW5_FUSOF</name>
<proteinExistence type="predicted"/>
<gene>
    <name evidence="1" type="ORF">FOXB_16498</name>
</gene>
<sequence length="159" mass="18465">MASAMSSSLYFHQSLDLGIFMSLSKTKTKKQGKERYAFRLIFVGVVAKEGLWMVERSWDGEDPSWDRPLVEPFEYDSKEDSRVKEFLENDNPYFCVVGMNINSNDYRDDDPCLTGPYRQMNHEKTILAITENRSRSYLGCPKKRRLRSRLKMVVSGRGS</sequence>
<comment type="caution">
    <text evidence="1">The sequence shown here is derived from an EMBL/GenBank/DDBJ whole genome shotgun (WGS) entry which is preliminary data.</text>
</comment>